<sequence>MSQLSAEDEVELQSLLKQLLKSISDKISGAPSTECAEELLLHLEETDRNFHNYEFVKYLRQHVENSMGAVVDEELKNLSRAEGQHAVGAGHDTLTHAVTRRTRDSAEYQQMTQTLKNTMIVVVESLINKFEEDQLRKEEMHREMESSQSNSQFIDNCSDSDSSFNQSYAFIRQEQLQVLAEKLDSNKPKEVRCEALRALCCAPPSDVLSCESWSVLRKNLCVALSDPDLSFFAKSFSSSPLNVTREIYTSLAKSVETSFLIHKLSFPSGSAAVNINSPEISQLLKQVRLLNDFQKEVTNFWIRHPEKYMEEIIESTFSLLSFHHERGSTGAEKMLEPVHLLALLDIKATWFIKWMHGYYSRTVVLRLLERKYKSLIVAALQQCLHYSESCELNDGNLILLLVFVVSGSVQRSVYSRKELEYSSFVHSLCVLGKLIIYTNGRKLFPVKVRKHKGGARLSYFQTLLRHQNCLSLCSDSLSPSCLVMEVLWTLCERTECLLQTPVIGTLLAPVIALLAGQKHDCFLCFWDVLSPLCRTFAAHIIAEFTLKLLDKTLPSLSESDATGALCGAFIFVCRQIYNTCKGLQVLRTYGLHIALASAWKKFFCLSWASVSDFGPRLVWEETLLDSLLNFAATPKGLLLLQQTGAINECISYMFSRFTRKLQVSRCEKFGYGVMVTQVAATAPGVVALQSSGFVQALVVELWSALECGSDDIRVVHPRPTPMDHTDGICHKSFLSLVNLLSSSQSVWELLGRRSLANKSEYTLREMPTSIPDLIDRLIVVNSDVKIQSLFHYEQSHTFGLRLLSVLCCCLDSFLLLESQYNICSVLLQGQRENVAIIIDSLSVERNHVLVRVNVVGGPSERKLPSRRLQEVSSVFDFSNFTRLHRTSDDNHKRDVFNELSLRTTSDRIENGRNKFRQLNFNYLQTSSDDLTVWFKFKLVGVFKCKIISTCCFLVRLVFLFPTSPFASLTLPPVSLQDGYLGHDWLSSTVFLLMAGNTDRSLDLLLSLSSLLTSAFIWPARIHASEVAESGISPVYWCTAHYVEMLLKAEVPLVHSAFRMSGFTPSQMCFHWLTQCFWNYLDWTEICHYVCTCVVMGPDYQVYLCVAILKHLQPEILQRTQSLELQVFLKEEPIRGFRFSSYLDFMLDLERRYRNIVLTDMKNIKNTVQ</sequence>
<keyword evidence="3" id="KW-0217">Developmental protein</keyword>
<evidence type="ECO:0000259" key="11">
    <source>
        <dbReference type="Pfam" id="PF23431"/>
    </source>
</evidence>
<reference evidence="13" key="1">
    <citation type="submission" date="2025-08" db="UniProtKB">
        <authorList>
            <consortium name="Ensembl"/>
        </authorList>
    </citation>
    <scope>IDENTIFICATION</scope>
</reference>
<evidence type="ECO:0000256" key="2">
    <source>
        <dbReference type="ARBA" id="ARBA00004496"/>
    </source>
</evidence>
<dbReference type="Proteomes" id="UP000264800">
    <property type="component" value="Unplaced"/>
</dbReference>
<evidence type="ECO:0000259" key="12">
    <source>
        <dbReference type="Pfam" id="PF23440"/>
    </source>
</evidence>
<keyword evidence="14" id="KW-1185">Reference proteome</keyword>
<proteinExistence type="predicted"/>
<keyword evidence="4" id="KW-0963">Cytoplasm</keyword>
<comment type="function">
    <text evidence="7">Required for high-level Shh responses in the developing neural tube. Together with CDK20, controls the structure of the primary cilium by coordinating assembly of the ciliary membrane and axoneme, allowing GLI2 to be properly activated in response to Shh signaling.</text>
</comment>
<dbReference type="InterPro" id="IPR055392">
    <property type="entry name" value="BROMI_C"/>
</dbReference>
<dbReference type="InterPro" id="IPR032735">
    <property type="entry name" value="BROMI_M"/>
</dbReference>
<evidence type="ECO:0000259" key="10">
    <source>
        <dbReference type="Pfam" id="PF14961"/>
    </source>
</evidence>
<evidence type="ECO:0000313" key="13">
    <source>
        <dbReference type="Ensembl" id="ENSKMAP00000022651.1"/>
    </source>
</evidence>
<evidence type="ECO:0000313" key="14">
    <source>
        <dbReference type="Proteomes" id="UP000264800"/>
    </source>
</evidence>
<evidence type="ECO:0000256" key="6">
    <source>
        <dbReference type="ARBA" id="ARBA00023273"/>
    </source>
</evidence>
<protein>
    <recommendedName>
        <fullName evidence="8">Protein broad-minded</fullName>
    </recommendedName>
    <alternativeName>
        <fullName evidence="9">TBC1 domain family member 32</fullName>
    </alternativeName>
</protein>
<dbReference type="GO" id="GO:0005737">
    <property type="term" value="C:cytoplasm"/>
    <property type="evidence" value="ECO:0007669"/>
    <property type="project" value="UniProtKB-SubCell"/>
</dbReference>
<dbReference type="SUPFAM" id="SSF47923">
    <property type="entry name" value="Ypt/Rab-GAP domain of gyp1p"/>
    <property type="match status" value="1"/>
</dbReference>
<comment type="subcellular location">
    <subcellularLocation>
        <location evidence="1">Cell projection</location>
        <location evidence="1">Cilium</location>
    </subcellularLocation>
    <subcellularLocation>
        <location evidence="2">Cytoplasm</location>
    </subcellularLocation>
</comment>
<dbReference type="Pfam" id="PF23431">
    <property type="entry name" value="BROMI_N"/>
    <property type="match status" value="1"/>
</dbReference>
<feature type="domain" description="BROMI C-terminal Rab TBC-like" evidence="12">
    <location>
        <begin position="806"/>
        <end position="880"/>
    </location>
</feature>
<dbReference type="FunFam" id="1.10.472.80:FF:000031">
    <property type="entry name" value="TBC1 domain family, member 32"/>
    <property type="match status" value="1"/>
</dbReference>
<evidence type="ECO:0000256" key="9">
    <source>
        <dbReference type="ARBA" id="ARBA00075916"/>
    </source>
</evidence>
<dbReference type="GO" id="GO:0005929">
    <property type="term" value="C:cilium"/>
    <property type="evidence" value="ECO:0007669"/>
    <property type="project" value="UniProtKB-SubCell"/>
</dbReference>
<keyword evidence="5" id="KW-0969">Cilium</keyword>
<dbReference type="PANTHER" id="PTHR13465">
    <property type="entry name" value="UPF0183 PROTEIN"/>
    <property type="match status" value="1"/>
</dbReference>
<feature type="domain" description="BROMI middle region" evidence="10">
    <location>
        <begin position="174"/>
        <end position="519"/>
    </location>
</feature>
<feature type="domain" description="BROMI middle region" evidence="10">
    <location>
        <begin position="534"/>
        <end position="788"/>
    </location>
</feature>
<dbReference type="GO" id="GO:0035082">
    <property type="term" value="P:axoneme assembly"/>
    <property type="evidence" value="ECO:0007669"/>
    <property type="project" value="Ensembl"/>
</dbReference>
<dbReference type="STRING" id="37003.ENSKMAP00000022651"/>
<name>A0A3Q3B1A2_KRYMA</name>
<evidence type="ECO:0000256" key="3">
    <source>
        <dbReference type="ARBA" id="ARBA00022473"/>
    </source>
</evidence>
<dbReference type="GeneTree" id="ENSGT00940000153528"/>
<feature type="domain" description="BROMI C-terminal Rab TBC-like" evidence="12">
    <location>
        <begin position="973"/>
        <end position="1163"/>
    </location>
</feature>
<dbReference type="PANTHER" id="PTHR13465:SF3">
    <property type="entry name" value="PROTEIN BROAD-MINDED"/>
    <property type="match status" value="1"/>
</dbReference>
<evidence type="ECO:0000256" key="8">
    <source>
        <dbReference type="ARBA" id="ARBA00067690"/>
    </source>
</evidence>
<dbReference type="InterPro" id="IPR035969">
    <property type="entry name" value="Rab-GAP_TBC_sf"/>
</dbReference>
<dbReference type="Ensembl" id="ENSKMAT00000022939.1">
    <property type="protein sequence ID" value="ENSKMAP00000022651.1"/>
    <property type="gene ID" value="ENSKMAG00000016729.1"/>
</dbReference>
<evidence type="ECO:0000256" key="1">
    <source>
        <dbReference type="ARBA" id="ARBA00004138"/>
    </source>
</evidence>
<dbReference type="InterPro" id="IPR055391">
    <property type="entry name" value="BROMI_N"/>
</dbReference>
<evidence type="ECO:0000256" key="5">
    <source>
        <dbReference type="ARBA" id="ARBA00023069"/>
    </source>
</evidence>
<dbReference type="Pfam" id="PF14961">
    <property type="entry name" value="BROMI"/>
    <property type="match status" value="2"/>
</dbReference>
<keyword evidence="6" id="KW-0966">Cell projection</keyword>
<dbReference type="Gene3D" id="1.10.472.80">
    <property type="entry name" value="Ypt/Rab-GAP domain of gyp1p, domain 3"/>
    <property type="match status" value="1"/>
</dbReference>
<reference evidence="13" key="2">
    <citation type="submission" date="2025-09" db="UniProtKB">
        <authorList>
            <consortium name="Ensembl"/>
        </authorList>
    </citation>
    <scope>IDENTIFICATION</scope>
</reference>
<evidence type="ECO:0000256" key="7">
    <source>
        <dbReference type="ARBA" id="ARBA00054310"/>
    </source>
</evidence>
<dbReference type="Pfam" id="PF23440">
    <property type="entry name" value="BROMI_C"/>
    <property type="match status" value="2"/>
</dbReference>
<feature type="domain" description="BROMI N-terminal" evidence="11">
    <location>
        <begin position="12"/>
        <end position="139"/>
    </location>
</feature>
<dbReference type="GO" id="GO:1905515">
    <property type="term" value="P:non-motile cilium assembly"/>
    <property type="evidence" value="ECO:0007669"/>
    <property type="project" value="TreeGrafter"/>
</dbReference>
<dbReference type="AlphaFoldDB" id="A0A3Q3B1A2"/>
<evidence type="ECO:0000256" key="4">
    <source>
        <dbReference type="ARBA" id="ARBA00022490"/>
    </source>
</evidence>
<accession>A0A3Q3B1A2</accession>
<organism evidence="13 14">
    <name type="scientific">Kryptolebias marmoratus</name>
    <name type="common">Mangrove killifish</name>
    <name type="synonym">Rivulus marmoratus</name>
    <dbReference type="NCBI Taxonomy" id="37003"/>
    <lineage>
        <taxon>Eukaryota</taxon>
        <taxon>Metazoa</taxon>
        <taxon>Chordata</taxon>
        <taxon>Craniata</taxon>
        <taxon>Vertebrata</taxon>
        <taxon>Euteleostomi</taxon>
        <taxon>Actinopterygii</taxon>
        <taxon>Neopterygii</taxon>
        <taxon>Teleostei</taxon>
        <taxon>Neoteleostei</taxon>
        <taxon>Acanthomorphata</taxon>
        <taxon>Ovalentaria</taxon>
        <taxon>Atherinomorphae</taxon>
        <taxon>Cyprinodontiformes</taxon>
        <taxon>Rivulidae</taxon>
        <taxon>Kryptolebias</taxon>
    </lineage>
</organism>
<dbReference type="InterPro" id="IPR039156">
    <property type="entry name" value="PHAF1/BROMI"/>
</dbReference>